<gene>
    <name evidence="7" type="primary">ga11132</name>
    <name evidence="7" type="ORF">PR202_ga11132</name>
</gene>
<reference evidence="7" key="1">
    <citation type="journal article" date="2018" name="DNA Res.">
        <title>Multiple hybrid de novo genome assembly of finger millet, an orphan allotetraploid crop.</title>
        <authorList>
            <person name="Hatakeyama M."/>
            <person name="Aluri S."/>
            <person name="Balachadran M.T."/>
            <person name="Sivarajan S.R."/>
            <person name="Patrignani A."/>
            <person name="Gruter S."/>
            <person name="Poveda L."/>
            <person name="Shimizu-Inatsugi R."/>
            <person name="Baeten J."/>
            <person name="Francoijs K.J."/>
            <person name="Nataraja K.N."/>
            <person name="Reddy Y.A.N."/>
            <person name="Phadnis S."/>
            <person name="Ravikumar R.L."/>
            <person name="Schlapbach R."/>
            <person name="Sreeman S.M."/>
            <person name="Shimizu K.K."/>
        </authorList>
    </citation>
    <scope>NUCLEOTIDE SEQUENCE</scope>
</reference>
<comment type="similarity">
    <text evidence="2">Belongs to the VAMP-associated protein (VAP) (TC 9.B.17) family.</text>
</comment>
<evidence type="ECO:0000256" key="3">
    <source>
        <dbReference type="ARBA" id="ARBA00022692"/>
    </source>
</evidence>
<keyword evidence="3" id="KW-0812">Transmembrane</keyword>
<protein>
    <recommendedName>
        <fullName evidence="6">MSP domain-containing protein</fullName>
    </recommendedName>
</protein>
<dbReference type="Pfam" id="PF00635">
    <property type="entry name" value="Motile_Sperm"/>
    <property type="match status" value="1"/>
</dbReference>
<dbReference type="Gene3D" id="2.60.40.10">
    <property type="entry name" value="Immunoglobulins"/>
    <property type="match status" value="1"/>
</dbReference>
<keyword evidence="4" id="KW-1133">Transmembrane helix</keyword>
<proteinExistence type="inferred from homology"/>
<dbReference type="InterPro" id="IPR016763">
    <property type="entry name" value="VAP"/>
</dbReference>
<evidence type="ECO:0000313" key="8">
    <source>
        <dbReference type="Proteomes" id="UP001054889"/>
    </source>
</evidence>
<feature type="domain" description="MSP" evidence="6">
    <location>
        <begin position="1"/>
        <end position="121"/>
    </location>
</feature>
<evidence type="ECO:0000259" key="6">
    <source>
        <dbReference type="PROSITE" id="PS50202"/>
    </source>
</evidence>
<evidence type="ECO:0000313" key="7">
    <source>
        <dbReference type="EMBL" id="GJM94485.1"/>
    </source>
</evidence>
<evidence type="ECO:0000256" key="5">
    <source>
        <dbReference type="ARBA" id="ARBA00023136"/>
    </source>
</evidence>
<organism evidence="7 8">
    <name type="scientific">Eleusine coracana subsp. coracana</name>
    <dbReference type="NCBI Taxonomy" id="191504"/>
    <lineage>
        <taxon>Eukaryota</taxon>
        <taxon>Viridiplantae</taxon>
        <taxon>Streptophyta</taxon>
        <taxon>Embryophyta</taxon>
        <taxon>Tracheophyta</taxon>
        <taxon>Spermatophyta</taxon>
        <taxon>Magnoliopsida</taxon>
        <taxon>Liliopsida</taxon>
        <taxon>Poales</taxon>
        <taxon>Poaceae</taxon>
        <taxon>PACMAD clade</taxon>
        <taxon>Chloridoideae</taxon>
        <taxon>Cynodonteae</taxon>
        <taxon>Eleusininae</taxon>
        <taxon>Eleusine</taxon>
    </lineage>
</organism>
<accession>A0AAV5C8K7</accession>
<reference evidence="7" key="2">
    <citation type="submission" date="2021-12" db="EMBL/GenBank/DDBJ databases">
        <title>Resequencing data analysis of finger millet.</title>
        <authorList>
            <person name="Hatakeyama M."/>
            <person name="Aluri S."/>
            <person name="Balachadran M.T."/>
            <person name="Sivarajan S.R."/>
            <person name="Poveda L."/>
            <person name="Shimizu-Inatsugi R."/>
            <person name="Schlapbach R."/>
            <person name="Sreeman S.M."/>
            <person name="Shimizu K.K."/>
        </authorList>
    </citation>
    <scope>NUCLEOTIDE SEQUENCE</scope>
</reference>
<comment type="caution">
    <text evidence="7">The sequence shown here is derived from an EMBL/GenBank/DDBJ whole genome shotgun (WGS) entry which is preliminary data.</text>
</comment>
<dbReference type="Proteomes" id="UP001054889">
    <property type="component" value="Unassembled WGS sequence"/>
</dbReference>
<dbReference type="PANTHER" id="PTHR10809:SF6">
    <property type="entry name" value="AT11025P-RELATED"/>
    <property type="match status" value="1"/>
</dbReference>
<dbReference type="PROSITE" id="PS50202">
    <property type="entry name" value="MSP"/>
    <property type="match status" value="1"/>
</dbReference>
<keyword evidence="5" id="KW-0472">Membrane</keyword>
<evidence type="ECO:0000256" key="4">
    <source>
        <dbReference type="ARBA" id="ARBA00022989"/>
    </source>
</evidence>
<dbReference type="GO" id="GO:0061817">
    <property type="term" value="P:endoplasmic reticulum-plasma membrane tethering"/>
    <property type="evidence" value="ECO:0007669"/>
    <property type="project" value="TreeGrafter"/>
</dbReference>
<name>A0AAV5C8K7_ELECO</name>
<dbReference type="GO" id="GO:0005886">
    <property type="term" value="C:plasma membrane"/>
    <property type="evidence" value="ECO:0007669"/>
    <property type="project" value="TreeGrafter"/>
</dbReference>
<dbReference type="SUPFAM" id="SSF49354">
    <property type="entry name" value="PapD-like"/>
    <property type="match status" value="1"/>
</dbReference>
<dbReference type="EMBL" id="BQKI01000005">
    <property type="protein sequence ID" value="GJM94485.1"/>
    <property type="molecule type" value="Genomic_DNA"/>
</dbReference>
<comment type="subcellular location">
    <subcellularLocation>
        <location evidence="1">Membrane</location>
        <topology evidence="1">Single-pass type IV membrane protein</topology>
    </subcellularLocation>
</comment>
<sequence length="130" mass="14691">MLGVEPLEIHLSFELNKQITCSFHLDNDTDDYFAFSISTHSLRTYNIHPSIGIVQPRSKCTVSIALQPQKKAPLEEHCKEDFILLSTRVDGGLKDNGITGDMFDEEPGRLVDRVNLMVVLDVPNRLLMHV</sequence>
<dbReference type="InterPro" id="IPR013783">
    <property type="entry name" value="Ig-like_fold"/>
</dbReference>
<dbReference type="GO" id="GO:0005789">
    <property type="term" value="C:endoplasmic reticulum membrane"/>
    <property type="evidence" value="ECO:0007669"/>
    <property type="project" value="InterPro"/>
</dbReference>
<dbReference type="PANTHER" id="PTHR10809">
    <property type="entry name" value="VESICLE-ASSOCIATED MEMBRANE PROTEIN-ASSOCIATED PROTEIN"/>
    <property type="match status" value="1"/>
</dbReference>
<dbReference type="InterPro" id="IPR008962">
    <property type="entry name" value="PapD-like_sf"/>
</dbReference>
<dbReference type="GO" id="GO:0090158">
    <property type="term" value="P:endoplasmic reticulum membrane organization"/>
    <property type="evidence" value="ECO:0007669"/>
    <property type="project" value="TreeGrafter"/>
</dbReference>
<evidence type="ECO:0000256" key="1">
    <source>
        <dbReference type="ARBA" id="ARBA00004211"/>
    </source>
</evidence>
<dbReference type="InterPro" id="IPR000535">
    <property type="entry name" value="MSP_dom"/>
</dbReference>
<evidence type="ECO:0000256" key="2">
    <source>
        <dbReference type="ARBA" id="ARBA00008932"/>
    </source>
</evidence>
<keyword evidence="8" id="KW-1185">Reference proteome</keyword>
<dbReference type="AlphaFoldDB" id="A0AAV5C8K7"/>